<dbReference type="GO" id="GO:0004222">
    <property type="term" value="F:metalloendopeptidase activity"/>
    <property type="evidence" value="ECO:0007669"/>
    <property type="project" value="InterPro"/>
</dbReference>
<dbReference type="GO" id="GO:0006518">
    <property type="term" value="P:peptide metabolic process"/>
    <property type="evidence" value="ECO:0007669"/>
    <property type="project" value="TreeGrafter"/>
</dbReference>
<evidence type="ECO:0000256" key="1">
    <source>
        <dbReference type="ARBA" id="ARBA00022670"/>
    </source>
</evidence>
<dbReference type="STRING" id="927664.SAMN05421780_10592"/>
<evidence type="ECO:0000256" key="4">
    <source>
        <dbReference type="ARBA" id="ARBA00022833"/>
    </source>
</evidence>
<dbReference type="AlphaFoldDB" id="A0A1I1IU14"/>
<dbReference type="OrthoDB" id="9762795at2"/>
<dbReference type="InterPro" id="IPR045090">
    <property type="entry name" value="Pept_M3A_M3B"/>
</dbReference>
<evidence type="ECO:0000313" key="8">
    <source>
        <dbReference type="EMBL" id="SFC39675.1"/>
    </source>
</evidence>
<name>A0A1I1IU14_9BACT</name>
<dbReference type="SUPFAM" id="SSF55486">
    <property type="entry name" value="Metalloproteases ('zincins'), catalytic domain"/>
    <property type="match status" value="1"/>
</dbReference>
<comment type="cofactor">
    <cofactor evidence="6">
        <name>Zn(2+)</name>
        <dbReference type="ChEBI" id="CHEBI:29105"/>
    </cofactor>
    <text evidence="6">Binds 1 zinc ion.</text>
</comment>
<evidence type="ECO:0000256" key="3">
    <source>
        <dbReference type="ARBA" id="ARBA00022801"/>
    </source>
</evidence>
<evidence type="ECO:0000256" key="6">
    <source>
        <dbReference type="RuleBase" id="RU003435"/>
    </source>
</evidence>
<reference evidence="8 9" key="1">
    <citation type="submission" date="2016-10" db="EMBL/GenBank/DDBJ databases">
        <authorList>
            <person name="de Groot N.N."/>
        </authorList>
    </citation>
    <scope>NUCLEOTIDE SEQUENCE [LARGE SCALE GENOMIC DNA]</scope>
    <source>
        <strain evidence="8 9">DSM 6793</strain>
    </source>
</reference>
<protein>
    <submittedName>
        <fullName evidence="8">Oligoendopeptidase F</fullName>
    </submittedName>
</protein>
<dbReference type="Pfam" id="PF01432">
    <property type="entry name" value="Peptidase_M3"/>
    <property type="match status" value="1"/>
</dbReference>
<dbReference type="CDD" id="cd09606">
    <property type="entry name" value="M3B_PepF"/>
    <property type="match status" value="1"/>
</dbReference>
<feature type="domain" description="Peptidase M3A/M3B catalytic" evidence="7">
    <location>
        <begin position="174"/>
        <end position="558"/>
    </location>
</feature>
<proteinExistence type="inferred from homology"/>
<dbReference type="PANTHER" id="PTHR11804:SF48">
    <property type="entry name" value="PUTATIVE-RELATED"/>
    <property type="match status" value="1"/>
</dbReference>
<keyword evidence="2 6" id="KW-0479">Metal-binding</keyword>
<dbReference type="Proteomes" id="UP000199514">
    <property type="component" value="Unassembled WGS sequence"/>
</dbReference>
<evidence type="ECO:0000259" key="7">
    <source>
        <dbReference type="Pfam" id="PF01432"/>
    </source>
</evidence>
<dbReference type="PANTHER" id="PTHR11804">
    <property type="entry name" value="PROTEASE M3 THIMET OLIGOPEPTIDASE-RELATED"/>
    <property type="match status" value="1"/>
</dbReference>
<evidence type="ECO:0000256" key="2">
    <source>
        <dbReference type="ARBA" id="ARBA00022723"/>
    </source>
</evidence>
<dbReference type="NCBIfam" id="TIGR02289">
    <property type="entry name" value="M3_not_pepF"/>
    <property type="match status" value="1"/>
</dbReference>
<dbReference type="EMBL" id="FOLE01000005">
    <property type="protein sequence ID" value="SFC39675.1"/>
    <property type="molecule type" value="Genomic_DNA"/>
</dbReference>
<comment type="similarity">
    <text evidence="6">Belongs to the peptidase M3 family.</text>
</comment>
<organism evidence="8 9">
    <name type="scientific">Flexibacter flexilis DSM 6793</name>
    <dbReference type="NCBI Taxonomy" id="927664"/>
    <lineage>
        <taxon>Bacteria</taxon>
        <taxon>Pseudomonadati</taxon>
        <taxon>Bacteroidota</taxon>
        <taxon>Cytophagia</taxon>
        <taxon>Cytophagales</taxon>
        <taxon>Flexibacteraceae</taxon>
        <taxon>Flexibacter</taxon>
    </lineage>
</organism>
<dbReference type="InterPro" id="IPR001567">
    <property type="entry name" value="Pept_M3A_M3B_dom"/>
</dbReference>
<keyword evidence="3 6" id="KW-0378">Hydrolase</keyword>
<keyword evidence="9" id="KW-1185">Reference proteome</keyword>
<evidence type="ECO:0000313" key="9">
    <source>
        <dbReference type="Proteomes" id="UP000199514"/>
    </source>
</evidence>
<sequence length="569" mass="66195">MQIPSRPQRHLLPADFTVTDWAALEPYFQQLADRSIASVDDLKNWLSDRSELESLLEEEMGWRYIRMTCDTTNPDHTAAFHFFVEEIEPNIAPFANLLNEKLNESPFAGQLDSVAYQNFLRNVRKDIEIFREENIPLQTQIQTEQQRYGAISAAMTVTLDGHEFTLQQAAVRLQETDRDVRQSVYEAIQSRRLQESEQLNELYTQLLGLRHQVAQNAGFENFRDYMFKAMGRFDYTPADCFAFHEAVAEQVVPLLNGLAEHRRQALELTELRPWDLAVDEERRNPLKPFSSGEELLDKTIQAFYNIDKYLGDCLSVMKEMGHLDLVSRKGKAPGGYNYPLDEIGVPFIFMNATSTLRDLVTLLHEGGHAVHSFLTREQPLQFFKHPPSEVAELASMSMELISMEQWHLFFENEDDLRRAKREHLAQILETLPWVATIDKFQHWVYENPTHTLEQRKAAWLSIYEQFSPSAVNWSGYEHFKANIWQKQLHLFEVPFYYIEYAIAQLGAVAVWKNYKENPQRGLEGYLNALRLGYAAPISQIYEAAYIRFDFSKEYIKELMDFVSAEMKAL</sequence>
<dbReference type="GO" id="GO:0006508">
    <property type="term" value="P:proteolysis"/>
    <property type="evidence" value="ECO:0007669"/>
    <property type="project" value="UniProtKB-KW"/>
</dbReference>
<accession>A0A1I1IU14</accession>
<evidence type="ECO:0000256" key="5">
    <source>
        <dbReference type="ARBA" id="ARBA00023049"/>
    </source>
</evidence>
<keyword evidence="4 6" id="KW-0862">Zinc</keyword>
<dbReference type="Gene3D" id="1.10.1370.30">
    <property type="match status" value="1"/>
</dbReference>
<dbReference type="GO" id="GO:0046872">
    <property type="term" value="F:metal ion binding"/>
    <property type="evidence" value="ECO:0007669"/>
    <property type="project" value="UniProtKB-UniRule"/>
</dbReference>
<dbReference type="RefSeq" id="WP_091511602.1">
    <property type="nucleotide sequence ID" value="NZ_FOLE01000005.1"/>
</dbReference>
<keyword evidence="1 6" id="KW-0645">Protease</keyword>
<dbReference type="InterPro" id="IPR011976">
    <property type="entry name" value="Pept_M3B_oligopep-rel"/>
</dbReference>
<keyword evidence="5 6" id="KW-0482">Metalloprotease</keyword>
<gene>
    <name evidence="8" type="ORF">SAMN05421780_10592</name>
</gene>